<dbReference type="SMART" id="SM00322">
    <property type="entry name" value="KH"/>
    <property type="match status" value="1"/>
</dbReference>
<dbReference type="Proteomes" id="UP000515162">
    <property type="component" value="Chromosome 2R"/>
</dbReference>
<dbReference type="FunFam" id="3.30.1370.10:FF:000052">
    <property type="entry name" value="Kep1, isoform A"/>
    <property type="match status" value="1"/>
</dbReference>
<feature type="compositionally biased region" description="Polar residues" evidence="3">
    <location>
        <begin position="199"/>
        <end position="209"/>
    </location>
</feature>
<dbReference type="InterPro" id="IPR036612">
    <property type="entry name" value="KH_dom_type_1_sf"/>
</dbReference>
<protein>
    <submittedName>
        <fullName evidence="6">ATP-dependent RNA helicase ddx46 isoform X1</fullName>
    </submittedName>
</protein>
<name>A0A6P8J9G4_DROMA</name>
<dbReference type="GO" id="GO:0004386">
    <property type="term" value="F:helicase activity"/>
    <property type="evidence" value="ECO:0007669"/>
    <property type="project" value="UniProtKB-KW"/>
</dbReference>
<dbReference type="PANTHER" id="PTHR11208:SF140">
    <property type="entry name" value="GH05812P-RELATED"/>
    <property type="match status" value="1"/>
</dbReference>
<keyword evidence="6" id="KW-0067">ATP-binding</keyword>
<keyword evidence="6" id="KW-0547">Nucleotide-binding</keyword>
<evidence type="ECO:0000256" key="1">
    <source>
        <dbReference type="ARBA" id="ARBA00022884"/>
    </source>
</evidence>
<dbReference type="Pfam" id="PF22675">
    <property type="entry name" value="KH-I_KHDC4-BBP"/>
    <property type="match status" value="1"/>
</dbReference>
<feature type="region of interest" description="Disordered" evidence="3">
    <location>
        <begin position="639"/>
        <end position="672"/>
    </location>
</feature>
<feature type="compositionally biased region" description="Polar residues" evidence="3">
    <location>
        <begin position="108"/>
        <end position="118"/>
    </location>
</feature>
<evidence type="ECO:0000259" key="4">
    <source>
        <dbReference type="SMART" id="SM00322"/>
    </source>
</evidence>
<dbReference type="GO" id="GO:0003729">
    <property type="term" value="F:mRNA binding"/>
    <property type="evidence" value="ECO:0007669"/>
    <property type="project" value="TreeGrafter"/>
</dbReference>
<keyword evidence="6" id="KW-0347">Helicase</keyword>
<sequence>MFGSSETISVQCYTERCSVYIYFNCDFFGVIQNVVQSTSILIVIFSVKFVVIKMENPNEFTEKQPPTQEQPTQEQPSKEQPTKEQPTHLPGVKEVAQKFLADLDEKQPPNQDQPTQEQPAKEQPTKEQPTKEQPTHLPRVNEVAQEFLADLDEKQPPNQDQPTQEQPSKEQPTKEQPTHLPGVKEVAQKFLADLDEKQPPNQDQPTQEQPAKEQPTKEQPTKEQPTHLPRVNEVAQEFLADLDEKQPPNQDQPTQEQPSKEQPTKEQPTKEQPTHLPRVNEVAQEFLADLDEKQPPNQDQPTQEQPSKEQPTKEQPTHLPRVNEVQKFLADLDEERKRLSAEFPLCALLIDEAVDRVYGTGHIPGKERFSDVYQQKPMKITQKVFVPVNQFPKFNFVGKILGPKGNSLRRLQEESQCKIAIKGRSSIRDRNKEEQLRSSGDRRYAHLEKNLFLEVSTVAPPAECYARIAYALAEIRKYLIPDDNDEVWHEQQRELMEMNPELAKNTKGLNLPAYRSVFEKMIGGNRTGVVKYNNLIKRYKENPPKSVFDETFGGNRTGVPKYNKLIKRDKENPPESVFDETFGGNRTGVPKYNKLIKRDKENPPEVADMEEVAYKHRMLPSRPSMRYENRIPRPSIRTTNAAPLKRPYPYPTDVNRMREPPIKSYKPNPIWT</sequence>
<dbReference type="CDD" id="cd22384">
    <property type="entry name" value="KH-I_KHDRBS"/>
    <property type="match status" value="1"/>
</dbReference>
<evidence type="ECO:0000256" key="3">
    <source>
        <dbReference type="SAM" id="MobiDB-lite"/>
    </source>
</evidence>
<feature type="region of interest" description="Disordered" evidence="3">
    <location>
        <begin position="60"/>
        <end position="91"/>
    </location>
</feature>
<dbReference type="GeneID" id="117135970"/>
<feature type="compositionally biased region" description="Polar residues" evidence="3">
    <location>
        <begin position="295"/>
        <end position="305"/>
    </location>
</feature>
<feature type="domain" description="K Homology" evidence="4">
    <location>
        <begin position="378"/>
        <end position="477"/>
    </location>
</feature>
<dbReference type="InterPro" id="IPR004087">
    <property type="entry name" value="KH_dom"/>
</dbReference>
<feature type="region of interest" description="Disordered" evidence="3">
    <location>
        <begin position="105"/>
        <end position="278"/>
    </location>
</feature>
<feature type="compositionally biased region" description="Basic and acidic residues" evidence="3">
    <location>
        <begin position="167"/>
        <end position="177"/>
    </location>
</feature>
<dbReference type="GO" id="GO:0005634">
    <property type="term" value="C:nucleus"/>
    <property type="evidence" value="ECO:0007669"/>
    <property type="project" value="TreeGrafter"/>
</dbReference>
<feature type="compositionally biased region" description="Low complexity" evidence="3">
    <location>
        <begin position="63"/>
        <end position="75"/>
    </location>
</feature>
<dbReference type="RefSeq" id="XP_033152467.1">
    <property type="nucleotide sequence ID" value="XM_033296576.1"/>
</dbReference>
<gene>
    <name evidence="6" type="primary">LOC117135970</name>
</gene>
<keyword evidence="1 2" id="KW-0694">RNA-binding</keyword>
<feature type="compositionally biased region" description="Polar residues" evidence="3">
    <location>
        <begin position="247"/>
        <end position="257"/>
    </location>
</feature>
<feature type="compositionally biased region" description="Polar residues" evidence="3">
    <location>
        <begin position="156"/>
        <end position="166"/>
    </location>
</feature>
<dbReference type="InterPro" id="IPR055256">
    <property type="entry name" value="KH_1_KHDC4/BBP-like"/>
</dbReference>
<dbReference type="Gene3D" id="3.30.1370.10">
    <property type="entry name" value="K Homology domain, type 1"/>
    <property type="match status" value="1"/>
</dbReference>
<dbReference type="AlphaFoldDB" id="A0A6P8J9G4"/>
<feature type="compositionally biased region" description="Basic and acidic residues" evidence="3">
    <location>
        <begin position="76"/>
        <end position="86"/>
    </location>
</feature>
<dbReference type="PROSITE" id="PS50084">
    <property type="entry name" value="KH_TYPE_1"/>
    <property type="match status" value="1"/>
</dbReference>
<feature type="compositionally biased region" description="Basic and acidic residues" evidence="3">
    <location>
        <begin position="306"/>
        <end position="316"/>
    </location>
</feature>
<feature type="compositionally biased region" description="Basic and acidic residues" evidence="3">
    <location>
        <begin position="119"/>
        <end position="134"/>
    </location>
</feature>
<keyword evidence="6" id="KW-0378">Hydrolase</keyword>
<keyword evidence="5" id="KW-1185">Reference proteome</keyword>
<proteinExistence type="predicted"/>
<dbReference type="GO" id="GO:0000381">
    <property type="term" value="P:regulation of alternative mRNA splicing, via spliceosome"/>
    <property type="evidence" value="ECO:0007669"/>
    <property type="project" value="TreeGrafter"/>
</dbReference>
<organism evidence="5 6">
    <name type="scientific">Drosophila mauritiana</name>
    <name type="common">Fruit fly</name>
    <dbReference type="NCBI Taxonomy" id="7226"/>
    <lineage>
        <taxon>Eukaryota</taxon>
        <taxon>Metazoa</taxon>
        <taxon>Ecdysozoa</taxon>
        <taxon>Arthropoda</taxon>
        <taxon>Hexapoda</taxon>
        <taxon>Insecta</taxon>
        <taxon>Pterygota</taxon>
        <taxon>Neoptera</taxon>
        <taxon>Endopterygota</taxon>
        <taxon>Diptera</taxon>
        <taxon>Brachycera</taxon>
        <taxon>Muscomorpha</taxon>
        <taxon>Ephydroidea</taxon>
        <taxon>Drosophilidae</taxon>
        <taxon>Drosophila</taxon>
        <taxon>Sophophora</taxon>
    </lineage>
</organism>
<evidence type="ECO:0000313" key="6">
    <source>
        <dbReference type="RefSeq" id="XP_033152467.1"/>
    </source>
</evidence>
<evidence type="ECO:0000256" key="2">
    <source>
        <dbReference type="PROSITE-ProRule" id="PRU00117"/>
    </source>
</evidence>
<feature type="compositionally biased region" description="Basic and acidic residues" evidence="3">
    <location>
        <begin position="210"/>
        <end position="225"/>
    </location>
</feature>
<reference evidence="6" key="1">
    <citation type="submission" date="2025-08" db="UniProtKB">
        <authorList>
            <consortium name="RefSeq"/>
        </authorList>
    </citation>
    <scope>IDENTIFICATION</scope>
    <source>
        <strain evidence="6">Mau12</strain>
        <tissue evidence="6">Whole Body</tissue>
    </source>
</reference>
<accession>A0A6P8J9G4</accession>
<dbReference type="SUPFAM" id="SSF54791">
    <property type="entry name" value="Eukaryotic type KH-domain (KH-domain type I)"/>
    <property type="match status" value="1"/>
</dbReference>
<feature type="region of interest" description="Disordered" evidence="3">
    <location>
        <begin position="292"/>
        <end position="323"/>
    </location>
</feature>
<dbReference type="InterPro" id="IPR045071">
    <property type="entry name" value="BBP-like"/>
</dbReference>
<dbReference type="PANTHER" id="PTHR11208">
    <property type="entry name" value="RNA-BINDING PROTEIN RELATED"/>
    <property type="match status" value="1"/>
</dbReference>
<feature type="compositionally biased region" description="Basic and acidic residues" evidence="3">
    <location>
        <begin position="258"/>
        <end position="273"/>
    </location>
</feature>
<evidence type="ECO:0000313" key="5">
    <source>
        <dbReference type="Proteomes" id="UP000515162"/>
    </source>
</evidence>